<dbReference type="RefSeq" id="WP_151051541.1">
    <property type="nucleotide sequence ID" value="NZ_CP031700.1"/>
</dbReference>
<keyword evidence="3" id="KW-1185">Reference proteome</keyword>
<evidence type="ECO:0000313" key="3">
    <source>
        <dbReference type="Proteomes" id="UP000325713"/>
    </source>
</evidence>
<dbReference type="EMBL" id="CP031700">
    <property type="protein sequence ID" value="QEY26340.1"/>
    <property type="molecule type" value="Genomic_DNA"/>
</dbReference>
<keyword evidence="1" id="KW-0812">Transmembrane</keyword>
<organism evidence="2 3">
    <name type="scientific">Neisseria zalophi</name>
    <dbReference type="NCBI Taxonomy" id="640030"/>
    <lineage>
        <taxon>Bacteria</taxon>
        <taxon>Pseudomonadati</taxon>
        <taxon>Pseudomonadota</taxon>
        <taxon>Betaproteobacteria</taxon>
        <taxon>Neisseriales</taxon>
        <taxon>Neisseriaceae</taxon>
        <taxon>Neisseria</taxon>
    </lineage>
</organism>
<name>A0A5J6Q092_9NEIS</name>
<keyword evidence="1" id="KW-0472">Membrane</keyword>
<dbReference type="KEGG" id="nzl:D0T92_07230"/>
<keyword evidence="1" id="KW-1133">Transmembrane helix</keyword>
<evidence type="ECO:0000256" key="1">
    <source>
        <dbReference type="SAM" id="Phobius"/>
    </source>
</evidence>
<dbReference type="AlphaFoldDB" id="A0A5J6Q092"/>
<dbReference type="Proteomes" id="UP000325713">
    <property type="component" value="Chromosome"/>
</dbReference>
<gene>
    <name evidence="2" type="ORF">D0T92_07230</name>
</gene>
<feature type="transmembrane region" description="Helical" evidence="1">
    <location>
        <begin position="6"/>
        <end position="39"/>
    </location>
</feature>
<sequence>MLILIFVLLITILLIIYLLNKIYFLIIIFLLAIVFGIFYTSNYRDINGLTWLLIDGTTYKQKVSSNFKFKNKNLIAIEFNRNIIYQLKFELYPYKSNKKDIIEFENMMKHIKNTKIYMYTKNSNQIYKSFHLYQSQNTSWSAGTVIYQDDSRQPFVIGFESESFFIPPSLKQQKIYFKFDINNKEVLNYLNNNKIKLSIIQKSL</sequence>
<protein>
    <submittedName>
        <fullName evidence="2">Uncharacterized protein</fullName>
    </submittedName>
</protein>
<reference evidence="2 3" key="1">
    <citation type="submission" date="2018-08" db="EMBL/GenBank/DDBJ databases">
        <title>Neisseria zalophi ATCC BAA-2455 complete genome.</title>
        <authorList>
            <person name="Veseli I.A."/>
            <person name="Buttler R."/>
            <person name="Mascarenhas dos Santos A.C."/>
            <person name="Pombert J.-F."/>
        </authorList>
    </citation>
    <scope>NUCLEOTIDE SEQUENCE [LARGE SCALE GENOMIC DNA]</scope>
    <source>
        <strain evidence="2 3">ATCC BAA-2455</strain>
    </source>
</reference>
<evidence type="ECO:0000313" key="2">
    <source>
        <dbReference type="EMBL" id="QEY26340.1"/>
    </source>
</evidence>
<proteinExistence type="predicted"/>
<accession>A0A5J6Q092</accession>